<keyword evidence="2" id="KW-1185">Reference proteome</keyword>
<proteinExistence type="predicted"/>
<protein>
    <submittedName>
        <fullName evidence="1">Uncharacterized protein</fullName>
    </submittedName>
</protein>
<gene>
    <name evidence="1" type="ORF">EIK79_09285</name>
</gene>
<dbReference type="SUPFAM" id="SSF52540">
    <property type="entry name" value="P-loop containing nucleoside triphosphate hydrolases"/>
    <property type="match status" value="1"/>
</dbReference>
<dbReference type="OrthoDB" id="204933at2157"/>
<dbReference type="InterPro" id="IPR027417">
    <property type="entry name" value="P-loop_NTPase"/>
</dbReference>
<comment type="caution">
    <text evidence="1">The sequence shown here is derived from an EMBL/GenBank/DDBJ whole genome shotgun (WGS) entry which is preliminary data.</text>
</comment>
<sequence>MILTVTGRPSWERSAVTAHLGAHMNAVVVDGALELSWEHDTATRGPDIHDVLAGRASLIEAVCQVGPVAIFPCGRPLGRNPALIEVLAAIEREYGTVLIDCPETVDTGMSSAARVVAVRTLQKARSDRGHVCEGEHTPGAEVVAIALLGADKTTALEQLEQEFRAPVTPIPDAPRSIASMASDDFVVKPVHRALRRLADSIHASMRS</sequence>
<organism evidence="1 2">
    <name type="scientific">Halocatena pleomorpha</name>
    <dbReference type="NCBI Taxonomy" id="1785090"/>
    <lineage>
        <taxon>Archaea</taxon>
        <taxon>Methanobacteriati</taxon>
        <taxon>Methanobacteriota</taxon>
        <taxon>Stenosarchaea group</taxon>
        <taxon>Halobacteria</taxon>
        <taxon>Halobacteriales</taxon>
        <taxon>Natronomonadaceae</taxon>
        <taxon>Halocatena</taxon>
    </lineage>
</organism>
<name>A0A3P3RBX9_9EURY</name>
<dbReference type="AlphaFoldDB" id="A0A3P3RBX9"/>
<accession>A0A3P3RBX9</accession>
<dbReference type="EMBL" id="RRCH01000021">
    <property type="protein sequence ID" value="RRJ30469.1"/>
    <property type="molecule type" value="Genomic_DNA"/>
</dbReference>
<dbReference type="Proteomes" id="UP000282322">
    <property type="component" value="Unassembled WGS sequence"/>
</dbReference>
<reference evidence="1 2" key="1">
    <citation type="submission" date="2018-11" db="EMBL/GenBank/DDBJ databases">
        <title>Taxonoimc description of Halomarina strain SPP-AMP-1.</title>
        <authorList>
            <person name="Pal Y."/>
            <person name="Srinivasana K."/>
            <person name="Verma A."/>
            <person name="Kumar P."/>
        </authorList>
    </citation>
    <scope>NUCLEOTIDE SEQUENCE [LARGE SCALE GENOMIC DNA]</scope>
    <source>
        <strain evidence="1 2">SPP-AMP-1</strain>
    </source>
</reference>
<evidence type="ECO:0000313" key="1">
    <source>
        <dbReference type="EMBL" id="RRJ30469.1"/>
    </source>
</evidence>
<evidence type="ECO:0000313" key="2">
    <source>
        <dbReference type="Proteomes" id="UP000282322"/>
    </source>
</evidence>
<dbReference type="RefSeq" id="WP_124954841.1">
    <property type="nucleotide sequence ID" value="NZ_RRCH01000021.1"/>
</dbReference>
<dbReference type="Gene3D" id="3.40.50.300">
    <property type="entry name" value="P-loop containing nucleotide triphosphate hydrolases"/>
    <property type="match status" value="1"/>
</dbReference>